<evidence type="ECO:0000259" key="12">
    <source>
        <dbReference type="Pfam" id="PF04963"/>
    </source>
</evidence>
<keyword evidence="3 9" id="KW-0808">Transferase</keyword>
<dbReference type="EMBL" id="JBHMEA010000051">
    <property type="protein sequence ID" value="MFB9233706.1"/>
    <property type="molecule type" value="Genomic_DNA"/>
</dbReference>
<dbReference type="PRINTS" id="PR00045">
    <property type="entry name" value="SIGMA54FCT"/>
</dbReference>
<dbReference type="InterPro" id="IPR007046">
    <property type="entry name" value="RNA_pol_sigma_54_core-bd"/>
</dbReference>
<evidence type="ECO:0000256" key="8">
    <source>
        <dbReference type="ARBA" id="ARBA00023163"/>
    </source>
</evidence>
<dbReference type="Pfam" id="PF04552">
    <property type="entry name" value="Sigma54_DBD"/>
    <property type="match status" value="1"/>
</dbReference>
<dbReference type="PROSITE" id="PS50044">
    <property type="entry name" value="SIGMA54_3"/>
    <property type="match status" value="1"/>
</dbReference>
<dbReference type="RefSeq" id="WP_213889550.1">
    <property type="nucleotide sequence ID" value="NZ_JAGFNU010000007.1"/>
</dbReference>
<comment type="function">
    <text evidence="9">Sigma factors are initiation factors that promote the attachment of RNA polymerase to specific initiation sites and are then released.</text>
</comment>
<name>A0ABV5JJS2_9RHOB</name>
<feature type="domain" description="RNA polymerase sigma factor 54 DNA-binding" evidence="11">
    <location>
        <begin position="267"/>
        <end position="425"/>
    </location>
</feature>
<dbReference type="Gene3D" id="1.10.10.1330">
    <property type="entry name" value="RNA polymerase sigma-54 factor, core-binding domain"/>
    <property type="match status" value="1"/>
</dbReference>
<evidence type="ECO:0000256" key="4">
    <source>
        <dbReference type="ARBA" id="ARBA00022695"/>
    </source>
</evidence>
<evidence type="ECO:0000256" key="2">
    <source>
        <dbReference type="ARBA" id="ARBA00022478"/>
    </source>
</evidence>
<evidence type="ECO:0000256" key="6">
    <source>
        <dbReference type="ARBA" id="ARBA00023082"/>
    </source>
</evidence>
<proteinExistence type="inferred from homology"/>
<gene>
    <name evidence="13" type="primary">rpoN</name>
    <name evidence="13" type="ORF">ACFFUT_18085</name>
</gene>
<dbReference type="Gene3D" id="1.10.10.60">
    <property type="entry name" value="Homeodomain-like"/>
    <property type="match status" value="1"/>
</dbReference>
<feature type="region of interest" description="Disordered" evidence="10">
    <location>
        <begin position="422"/>
        <end position="445"/>
    </location>
</feature>
<evidence type="ECO:0000256" key="7">
    <source>
        <dbReference type="ARBA" id="ARBA00023125"/>
    </source>
</evidence>
<evidence type="ECO:0000313" key="14">
    <source>
        <dbReference type="Proteomes" id="UP001589683"/>
    </source>
</evidence>
<comment type="similarity">
    <text evidence="1 9">Belongs to the sigma-54 factor family.</text>
</comment>
<keyword evidence="14" id="KW-1185">Reference proteome</keyword>
<dbReference type="PIRSF" id="PIRSF000774">
    <property type="entry name" value="RpoN"/>
    <property type="match status" value="1"/>
</dbReference>
<sequence>MALKPKISLRQTQRLSLTPTLRQSLNILALPMTELITAIHDEAAENPMLKLETQHEGTFSGGRSAYDVATETVATTVSLGESLHQQITLMRLDDVVRSIAFYLIGDLDENGYLTSDTDDTVKALGLERSIVERAISAIQSCDPPGVGAKNLTECIFLQMIEAGIDDERARLIAKHLDLIAAEDWPILLRKTQLSEVEVHELVTLVRGLTPFPAARFWQEERPGSPEIRIERDASGQHRVALTSGMVPEITIDVDLLTRSKKEPGAREFAARCQARADSLISAVRFRNKTLLRISNLIVRHQHPFFSGRADHLIPLTRAEIAHQLSLHASTVGRAMAGKYLEWSGLVYPLSFFTSSTLGAESGLRTSAYSAQQMIRRLVERETADTILSDEKIVKKLNADGVDITRRTVAKYRGCMNIPSSFERRRQMTARRTRPGSPGSVNFVKQ</sequence>
<keyword evidence="2 9" id="KW-0240">DNA-directed RNA polymerase</keyword>
<dbReference type="InterPro" id="IPR000394">
    <property type="entry name" value="RNA_pol_sigma_54"/>
</dbReference>
<evidence type="ECO:0000256" key="3">
    <source>
        <dbReference type="ARBA" id="ARBA00022679"/>
    </source>
</evidence>
<dbReference type="PANTHER" id="PTHR32248">
    <property type="entry name" value="RNA POLYMERASE SIGMA-54 FACTOR"/>
    <property type="match status" value="1"/>
</dbReference>
<dbReference type="PANTHER" id="PTHR32248:SF4">
    <property type="entry name" value="RNA POLYMERASE SIGMA-54 FACTOR"/>
    <property type="match status" value="1"/>
</dbReference>
<dbReference type="Pfam" id="PF04963">
    <property type="entry name" value="Sigma54_CBD"/>
    <property type="match status" value="1"/>
</dbReference>
<comment type="caution">
    <text evidence="13">The sequence shown here is derived from an EMBL/GenBank/DDBJ whole genome shotgun (WGS) entry which is preliminary data.</text>
</comment>
<keyword evidence="5 9" id="KW-0805">Transcription regulation</keyword>
<dbReference type="Proteomes" id="UP001589683">
    <property type="component" value="Unassembled WGS sequence"/>
</dbReference>
<dbReference type="InterPro" id="IPR038709">
    <property type="entry name" value="RpoN_core-bd_sf"/>
</dbReference>
<feature type="domain" description="RNA polymerase sigma factor 54 core-binding" evidence="12">
    <location>
        <begin position="71"/>
        <end position="252"/>
    </location>
</feature>
<evidence type="ECO:0000256" key="9">
    <source>
        <dbReference type="PIRNR" id="PIRNR000774"/>
    </source>
</evidence>
<accession>A0ABV5JJS2</accession>
<dbReference type="PROSITE" id="PS00718">
    <property type="entry name" value="SIGMA54_2"/>
    <property type="match status" value="1"/>
</dbReference>
<keyword evidence="7 9" id="KW-0238">DNA-binding</keyword>
<evidence type="ECO:0000313" key="13">
    <source>
        <dbReference type="EMBL" id="MFB9233706.1"/>
    </source>
</evidence>
<keyword evidence="6 9" id="KW-0731">Sigma factor</keyword>
<evidence type="ECO:0000259" key="11">
    <source>
        <dbReference type="Pfam" id="PF04552"/>
    </source>
</evidence>
<dbReference type="Pfam" id="PF00309">
    <property type="entry name" value="Sigma54_AID"/>
    <property type="match status" value="1"/>
</dbReference>
<evidence type="ECO:0000256" key="10">
    <source>
        <dbReference type="SAM" id="MobiDB-lite"/>
    </source>
</evidence>
<organism evidence="13 14">
    <name type="scientific">Pseudohalocynthiibacter aestuariivivens</name>
    <dbReference type="NCBI Taxonomy" id="1591409"/>
    <lineage>
        <taxon>Bacteria</taxon>
        <taxon>Pseudomonadati</taxon>
        <taxon>Pseudomonadota</taxon>
        <taxon>Alphaproteobacteria</taxon>
        <taxon>Rhodobacterales</taxon>
        <taxon>Paracoccaceae</taxon>
        <taxon>Pseudohalocynthiibacter</taxon>
    </lineage>
</organism>
<keyword evidence="8 9" id="KW-0804">Transcription</keyword>
<dbReference type="NCBIfam" id="TIGR02395">
    <property type="entry name" value="rpoN_sigma"/>
    <property type="match status" value="1"/>
</dbReference>
<evidence type="ECO:0000256" key="1">
    <source>
        <dbReference type="ARBA" id="ARBA00008798"/>
    </source>
</evidence>
<protein>
    <recommendedName>
        <fullName evidence="9">RNA polymerase sigma-54 factor</fullName>
    </recommendedName>
</protein>
<dbReference type="InterPro" id="IPR007634">
    <property type="entry name" value="RNA_pol_sigma_54_DNA-bd"/>
</dbReference>
<evidence type="ECO:0000256" key="5">
    <source>
        <dbReference type="ARBA" id="ARBA00023015"/>
    </source>
</evidence>
<keyword evidence="4 9" id="KW-0548">Nucleotidyltransferase</keyword>
<reference evidence="13 14" key="1">
    <citation type="submission" date="2024-09" db="EMBL/GenBank/DDBJ databases">
        <authorList>
            <person name="Sun Q."/>
            <person name="Mori K."/>
        </authorList>
    </citation>
    <scope>NUCLEOTIDE SEQUENCE [LARGE SCALE GENOMIC DNA]</scope>
    <source>
        <strain evidence="13 14">CECT 8726</strain>
    </source>
</reference>